<evidence type="ECO:0000313" key="1">
    <source>
        <dbReference type="EMBL" id="GAT63216.1"/>
    </source>
</evidence>
<proteinExistence type="predicted"/>
<dbReference type="STRING" id="681398.PJIAN_3532"/>
<reference evidence="2" key="2">
    <citation type="journal article" date="2017" name="Genome Announc.">
        <title>Draft genome sequence of Paludibacter jiangxiensis NM7(T), a propionate-producing fermentative bacterium.</title>
        <authorList>
            <person name="Qiu Y.-L."/>
            <person name="Tourlousse D.M."/>
            <person name="Matsuura N."/>
            <person name="Ohashi A."/>
            <person name="Sekiguchi Y."/>
        </authorList>
    </citation>
    <scope>NUCLEOTIDE SEQUENCE [LARGE SCALE GENOMIC DNA]</scope>
    <source>
        <strain evidence="2">NM7</strain>
    </source>
</reference>
<accession>A0A171A1L1</accession>
<protein>
    <submittedName>
        <fullName evidence="1">Nitrous oxide-stimulated promoter</fullName>
    </submittedName>
</protein>
<comment type="caution">
    <text evidence="1">The sequence shown here is derived from an EMBL/GenBank/DDBJ whole genome shotgun (WGS) entry which is preliminary data.</text>
</comment>
<dbReference type="EMBL" id="BDCR01000003">
    <property type="protein sequence ID" value="GAT63216.1"/>
    <property type="molecule type" value="Genomic_DNA"/>
</dbReference>
<dbReference type="Pfam" id="PF11756">
    <property type="entry name" value="YgbA_NO"/>
    <property type="match status" value="1"/>
</dbReference>
<evidence type="ECO:0000313" key="2">
    <source>
        <dbReference type="Proteomes" id="UP000076586"/>
    </source>
</evidence>
<name>A0A171A1L1_9BACT</name>
<dbReference type="Proteomes" id="UP000076586">
    <property type="component" value="Unassembled WGS sequence"/>
</dbReference>
<gene>
    <name evidence="1" type="ORF">PJIAN_3532</name>
</gene>
<keyword evidence="2" id="KW-1185">Reference proteome</keyword>
<organism evidence="1 2">
    <name type="scientific">Paludibacter jiangxiensis</name>
    <dbReference type="NCBI Taxonomy" id="681398"/>
    <lineage>
        <taxon>Bacteria</taxon>
        <taxon>Pseudomonadati</taxon>
        <taxon>Bacteroidota</taxon>
        <taxon>Bacteroidia</taxon>
        <taxon>Bacteroidales</taxon>
        <taxon>Paludibacteraceae</taxon>
        <taxon>Paludibacter</taxon>
    </lineage>
</organism>
<dbReference type="OrthoDB" id="164329at2"/>
<dbReference type="AlphaFoldDB" id="A0A171A1L1"/>
<reference evidence="2" key="1">
    <citation type="submission" date="2016-04" db="EMBL/GenBank/DDBJ databases">
        <title>Draft genome sequence of Paludibacter jiangxiensis strain NM7.</title>
        <authorList>
            <person name="Qiu Y."/>
            <person name="Matsuura N."/>
            <person name="Ohashi A."/>
            <person name="Tourlousse M.D."/>
            <person name="Sekiguchi Y."/>
        </authorList>
    </citation>
    <scope>NUCLEOTIDE SEQUENCE [LARGE SCALE GENOMIC DNA]</scope>
    <source>
        <strain evidence="2">NM7</strain>
    </source>
</reference>
<sequence>MSSDKIEREKETIHTMISIYCKGKHKQPELCDECRSLLLYAQQRLSKCHFAPNKPFCKNCTVHCYKPDKRQQIREVMRYAGPRIFFYYPLLTLKHLAQGIKTNLKLIFQHA</sequence>
<dbReference type="InterPro" id="IPR020483">
    <property type="entry name" value="Uncharacterised_YgbA"/>
</dbReference>
<dbReference type="NCBIfam" id="NF007714">
    <property type="entry name" value="PRK10410.1-2"/>
    <property type="match status" value="1"/>
</dbReference>
<dbReference type="RefSeq" id="WP_068704179.1">
    <property type="nucleotide sequence ID" value="NZ_BDCR01000003.1"/>
</dbReference>